<dbReference type="Gene3D" id="3.40.50.720">
    <property type="entry name" value="NAD(P)-binding Rossmann-like Domain"/>
    <property type="match status" value="1"/>
</dbReference>
<dbReference type="STRING" id="1238182.C882_2999"/>
<dbReference type="OrthoDB" id="9785971at2"/>
<keyword evidence="3" id="KW-1185">Reference proteome</keyword>
<dbReference type="GO" id="GO:0005737">
    <property type="term" value="C:cytoplasm"/>
    <property type="evidence" value="ECO:0007669"/>
    <property type="project" value="TreeGrafter"/>
</dbReference>
<dbReference type="EMBL" id="ANHY01000004">
    <property type="protein sequence ID" value="EKV31935.1"/>
    <property type="molecule type" value="Genomic_DNA"/>
</dbReference>
<dbReference type="SUPFAM" id="SSF51735">
    <property type="entry name" value="NAD(P)-binding Rossmann-fold domains"/>
    <property type="match status" value="1"/>
</dbReference>
<dbReference type="InterPro" id="IPR023401">
    <property type="entry name" value="ODC_N"/>
</dbReference>
<proteinExistence type="inferred from homology"/>
<comment type="similarity">
    <text evidence="1">Belongs to the ornithine cyclodeaminase/mu-crystallin family.</text>
</comment>
<evidence type="ECO:0000313" key="3">
    <source>
        <dbReference type="Proteomes" id="UP000009881"/>
    </source>
</evidence>
<accession>K9H0X7</accession>
<dbReference type="Pfam" id="PF02423">
    <property type="entry name" value="OCD_Mu_crystall"/>
    <property type="match status" value="1"/>
</dbReference>
<dbReference type="Proteomes" id="UP000009881">
    <property type="component" value="Unassembled WGS sequence"/>
</dbReference>
<dbReference type="RefSeq" id="WP_009539196.1">
    <property type="nucleotide sequence ID" value="NZ_ANHY01000004.1"/>
</dbReference>
<comment type="caution">
    <text evidence="2">The sequence shown here is derived from an EMBL/GenBank/DDBJ whole genome shotgun (WGS) entry which is preliminary data.</text>
</comment>
<dbReference type="AlphaFoldDB" id="K9H0X7"/>
<dbReference type="FunFam" id="3.40.50.720:FF:000311">
    <property type="entry name" value="Ornithine cyclodeaminase"/>
    <property type="match status" value="1"/>
</dbReference>
<sequence>MRLLTAEDVARTLEPRALVDALRDGFKAGATVPLRHHHPLPGEDNAKGMLLLMPAWREGAYLGVKIATVFTENPKRGLSSVMGVYYLCDGDTGTPLAVMDATELTRRRTAAASALGADYLARPDARTLLVVGTGALAPHFIAAHRAVRNYEQVLVYGRNKQTAEELRKEVHGIELVDDLRDGVDAADVISCVTTSHDPVVPGAWLKPGQHLDMAGGFTPRMRETDDDGVTRASVFIDSDGALKEAGDIVQPMTAGVITADDIKGDLFQLTRGERPGRQSADEITLFKSVGNAIEDLIGAALAYEKSGG</sequence>
<name>K9H0X7_9PROT</name>
<dbReference type="NCBIfam" id="NF004793">
    <property type="entry name" value="PRK06141.1"/>
    <property type="match status" value="1"/>
</dbReference>
<dbReference type="eggNOG" id="COG2423">
    <property type="taxonomic scope" value="Bacteria"/>
</dbReference>
<gene>
    <name evidence="2" type="ORF">C882_2999</name>
</gene>
<dbReference type="InterPro" id="IPR003462">
    <property type="entry name" value="ODC_Mu_crystall"/>
</dbReference>
<dbReference type="PANTHER" id="PTHR13812">
    <property type="entry name" value="KETIMINE REDUCTASE MU-CRYSTALLIN"/>
    <property type="match status" value="1"/>
</dbReference>
<dbReference type="PIRSF" id="PIRSF001439">
    <property type="entry name" value="CryM"/>
    <property type="match status" value="1"/>
</dbReference>
<organism evidence="2 3">
    <name type="scientific">Caenispirillum salinarum AK4</name>
    <dbReference type="NCBI Taxonomy" id="1238182"/>
    <lineage>
        <taxon>Bacteria</taxon>
        <taxon>Pseudomonadati</taxon>
        <taxon>Pseudomonadota</taxon>
        <taxon>Alphaproteobacteria</taxon>
        <taxon>Rhodospirillales</taxon>
        <taxon>Novispirillaceae</taxon>
        <taxon>Caenispirillum</taxon>
    </lineage>
</organism>
<reference evidence="2 3" key="1">
    <citation type="journal article" date="2013" name="Genome Announc.">
        <title>Draft Genome Sequence of an Alphaproteobacterium, Caenispirillum salinarum AK4(T), Isolated from a Solar Saltern.</title>
        <authorList>
            <person name="Khatri I."/>
            <person name="Singh A."/>
            <person name="Korpole S."/>
            <person name="Pinnaka A.K."/>
            <person name="Subramanian S."/>
        </authorList>
    </citation>
    <scope>NUCLEOTIDE SEQUENCE [LARGE SCALE GENOMIC DNA]</scope>
    <source>
        <strain evidence="2 3">AK4</strain>
    </source>
</reference>
<protein>
    <submittedName>
        <fullName evidence="2">Ornithine cyclodeaminase</fullName>
    </submittedName>
</protein>
<dbReference type="GO" id="GO:0016491">
    <property type="term" value="F:oxidoreductase activity"/>
    <property type="evidence" value="ECO:0007669"/>
    <property type="project" value="UniProtKB-ARBA"/>
</dbReference>
<evidence type="ECO:0000256" key="1">
    <source>
        <dbReference type="ARBA" id="ARBA00008903"/>
    </source>
</evidence>
<dbReference type="PANTHER" id="PTHR13812:SF19">
    <property type="entry name" value="KETIMINE REDUCTASE MU-CRYSTALLIN"/>
    <property type="match status" value="1"/>
</dbReference>
<dbReference type="PATRIC" id="fig|1238182.3.peg.747"/>
<dbReference type="Gene3D" id="3.30.1780.10">
    <property type="entry name" value="ornithine cyclodeaminase, domain 1"/>
    <property type="match status" value="1"/>
</dbReference>
<dbReference type="InterPro" id="IPR036291">
    <property type="entry name" value="NAD(P)-bd_dom_sf"/>
</dbReference>
<evidence type="ECO:0000313" key="2">
    <source>
        <dbReference type="EMBL" id="EKV31935.1"/>
    </source>
</evidence>
<dbReference type="GO" id="GO:0019752">
    <property type="term" value="P:carboxylic acid metabolic process"/>
    <property type="evidence" value="ECO:0007669"/>
    <property type="project" value="UniProtKB-ARBA"/>
</dbReference>